<evidence type="ECO:0000313" key="3">
    <source>
        <dbReference type="Proteomes" id="UP001605036"/>
    </source>
</evidence>
<keyword evidence="1" id="KW-0175">Coiled coil</keyword>
<dbReference type="AlphaFoldDB" id="A0ABD1Y1L7"/>
<feature type="coiled-coil region" evidence="1">
    <location>
        <begin position="3"/>
        <end position="30"/>
    </location>
</feature>
<evidence type="ECO:0000313" key="2">
    <source>
        <dbReference type="EMBL" id="KAL2620654.1"/>
    </source>
</evidence>
<reference evidence="2 3" key="1">
    <citation type="submission" date="2024-09" db="EMBL/GenBank/DDBJ databases">
        <title>Chromosome-scale assembly of Riccia fluitans.</title>
        <authorList>
            <person name="Paukszto L."/>
            <person name="Sawicki J."/>
            <person name="Karawczyk K."/>
            <person name="Piernik-Szablinska J."/>
            <person name="Szczecinska M."/>
            <person name="Mazdziarz M."/>
        </authorList>
    </citation>
    <scope>NUCLEOTIDE SEQUENCE [LARGE SCALE GENOMIC DNA]</scope>
    <source>
        <strain evidence="2">Rf_01</strain>
        <tissue evidence="2">Aerial parts of the thallus</tissue>
    </source>
</reference>
<accession>A0ABD1Y1L7</accession>
<name>A0ABD1Y1L7_9MARC</name>
<sequence>MANKALERELLILKHQAEESQQEAQKLALRLDTTLLNLATKNQITLVHEEISGLRAVVRALELEKLARQDESAAKQLAQATQVMNKIIQAP</sequence>
<protein>
    <submittedName>
        <fullName evidence="2">Uncharacterized protein</fullName>
    </submittedName>
</protein>
<comment type="caution">
    <text evidence="2">The sequence shown here is derived from an EMBL/GenBank/DDBJ whole genome shotgun (WGS) entry which is preliminary data.</text>
</comment>
<dbReference type="EMBL" id="JBHFFA010000006">
    <property type="protein sequence ID" value="KAL2620654.1"/>
    <property type="molecule type" value="Genomic_DNA"/>
</dbReference>
<gene>
    <name evidence="2" type="ORF">R1flu_000859</name>
</gene>
<evidence type="ECO:0000256" key="1">
    <source>
        <dbReference type="SAM" id="Coils"/>
    </source>
</evidence>
<organism evidence="2 3">
    <name type="scientific">Riccia fluitans</name>
    <dbReference type="NCBI Taxonomy" id="41844"/>
    <lineage>
        <taxon>Eukaryota</taxon>
        <taxon>Viridiplantae</taxon>
        <taxon>Streptophyta</taxon>
        <taxon>Embryophyta</taxon>
        <taxon>Marchantiophyta</taxon>
        <taxon>Marchantiopsida</taxon>
        <taxon>Marchantiidae</taxon>
        <taxon>Marchantiales</taxon>
        <taxon>Ricciaceae</taxon>
        <taxon>Riccia</taxon>
    </lineage>
</organism>
<keyword evidence="3" id="KW-1185">Reference proteome</keyword>
<dbReference type="Proteomes" id="UP001605036">
    <property type="component" value="Unassembled WGS sequence"/>
</dbReference>
<proteinExistence type="predicted"/>